<gene>
    <name evidence="1" type="ORF">HNQ80_004239</name>
</gene>
<proteinExistence type="predicted"/>
<dbReference type="EMBL" id="JACHEN010000033">
    <property type="protein sequence ID" value="MBB6218099.1"/>
    <property type="molecule type" value="Genomic_DNA"/>
</dbReference>
<reference evidence="1 2" key="1">
    <citation type="submission" date="2020-08" db="EMBL/GenBank/DDBJ databases">
        <title>Genomic Encyclopedia of Type Strains, Phase IV (KMG-IV): sequencing the most valuable type-strain genomes for metagenomic binning, comparative biology and taxonomic classification.</title>
        <authorList>
            <person name="Goeker M."/>
        </authorList>
    </citation>
    <scope>NUCLEOTIDE SEQUENCE [LARGE SCALE GENOMIC DNA]</scope>
    <source>
        <strain evidence="1 2">DSM 103526</strain>
    </source>
</reference>
<protein>
    <submittedName>
        <fullName evidence="1">Uncharacterized protein</fullName>
    </submittedName>
</protein>
<dbReference type="AlphaFoldDB" id="A0A841L6T3"/>
<dbReference type="Proteomes" id="UP000579281">
    <property type="component" value="Unassembled WGS sequence"/>
</dbReference>
<accession>A0A841L6T3</accession>
<keyword evidence="2" id="KW-1185">Reference proteome</keyword>
<evidence type="ECO:0000313" key="2">
    <source>
        <dbReference type="Proteomes" id="UP000579281"/>
    </source>
</evidence>
<name>A0A841L6T3_9FIRM</name>
<sequence>MDSDASTKTSTKDELTADAQERIVELIKEKTNPNAMEKKLKDENLCSLVGRTLQSRIRQIFKKEWINPKFGWVDIDLVEHLEHYLQSSEKAPKHSIHPVEYEGVQLNNTTSSHQDEGTSELGYIDQSVLSENNSDSDSDPIDTYISGSEDLANMLDDNSILKVNENVSPPDKDKIYTLLSQMRDSFVAIEKSISFLHSDTQNIKQLITSTSNNQFSKLDSTRSTSFITNDSPDNSQSTVSINIEIKNPKST</sequence>
<dbReference type="RefSeq" id="WP_184312602.1">
    <property type="nucleotide sequence ID" value="NZ_JACHEN010000033.1"/>
</dbReference>
<evidence type="ECO:0000313" key="1">
    <source>
        <dbReference type="EMBL" id="MBB6218099.1"/>
    </source>
</evidence>
<organism evidence="1 2">
    <name type="scientific">Anaerosolibacter carboniphilus</name>
    <dbReference type="NCBI Taxonomy" id="1417629"/>
    <lineage>
        <taxon>Bacteria</taxon>
        <taxon>Bacillati</taxon>
        <taxon>Bacillota</taxon>
        <taxon>Clostridia</taxon>
        <taxon>Peptostreptococcales</taxon>
        <taxon>Thermotaleaceae</taxon>
        <taxon>Anaerosolibacter</taxon>
    </lineage>
</organism>
<comment type="caution">
    <text evidence="1">The sequence shown here is derived from an EMBL/GenBank/DDBJ whole genome shotgun (WGS) entry which is preliminary data.</text>
</comment>